<dbReference type="GO" id="GO:0005975">
    <property type="term" value="P:carbohydrate metabolic process"/>
    <property type="evidence" value="ECO:0007669"/>
    <property type="project" value="InterPro"/>
</dbReference>
<keyword evidence="8" id="KW-0472">Membrane</keyword>
<evidence type="ECO:0000256" key="3">
    <source>
        <dbReference type="ARBA" id="ARBA00022475"/>
    </source>
</evidence>
<evidence type="ECO:0000256" key="10">
    <source>
        <dbReference type="ARBA" id="ARBA00023288"/>
    </source>
</evidence>
<comment type="caution">
    <text evidence="16">The sequence shown here is derived from an EMBL/GenBank/DDBJ whole genome shotgun (WGS) entry which is preliminary data.</text>
</comment>
<dbReference type="PROSITE" id="PS51782">
    <property type="entry name" value="LYSM"/>
    <property type="match status" value="4"/>
</dbReference>
<evidence type="ECO:0000256" key="9">
    <source>
        <dbReference type="ARBA" id="ARBA00023277"/>
    </source>
</evidence>
<evidence type="ECO:0000256" key="8">
    <source>
        <dbReference type="ARBA" id="ARBA00023136"/>
    </source>
</evidence>
<evidence type="ECO:0000256" key="1">
    <source>
        <dbReference type="ARBA" id="ARBA00001941"/>
    </source>
</evidence>
<dbReference type="GO" id="GO:0098552">
    <property type="term" value="C:side of membrane"/>
    <property type="evidence" value="ECO:0007669"/>
    <property type="project" value="UniProtKB-KW"/>
</dbReference>
<feature type="region of interest" description="Disordered" evidence="12">
    <location>
        <begin position="311"/>
        <end position="334"/>
    </location>
</feature>
<dbReference type="Pfam" id="PF01476">
    <property type="entry name" value="LysM"/>
    <property type="match status" value="4"/>
</dbReference>
<gene>
    <name evidence="16" type="ORF">PIIN_02169</name>
</gene>
<dbReference type="GO" id="GO:0005886">
    <property type="term" value="C:plasma membrane"/>
    <property type="evidence" value="ECO:0007669"/>
    <property type="project" value="UniProtKB-SubCell"/>
</dbReference>
<feature type="domain" description="LysM" evidence="15">
    <location>
        <begin position="339"/>
        <end position="383"/>
    </location>
</feature>
<reference evidence="16 17" key="1">
    <citation type="journal article" date="2011" name="PLoS Pathog.">
        <title>Endophytic Life Strategies Decoded by Genome and Transcriptome Analyses of the Mutualistic Root Symbiont Piriformospora indica.</title>
        <authorList>
            <person name="Zuccaro A."/>
            <person name="Lahrmann U."/>
            <person name="Guldener U."/>
            <person name="Langen G."/>
            <person name="Pfiffi S."/>
            <person name="Biedenkopf D."/>
            <person name="Wong P."/>
            <person name="Samans B."/>
            <person name="Grimm C."/>
            <person name="Basiewicz M."/>
            <person name="Murat C."/>
            <person name="Martin F."/>
            <person name="Kogel K.H."/>
        </authorList>
    </citation>
    <scope>NUCLEOTIDE SEQUENCE [LARGE SCALE GENOMIC DNA]</scope>
    <source>
        <strain evidence="16 17">DSM 11827</strain>
    </source>
</reference>
<dbReference type="OrthoDB" id="5985073at2759"/>
<dbReference type="SMART" id="SM00257">
    <property type="entry name" value="LysM"/>
    <property type="match status" value="4"/>
</dbReference>
<dbReference type="SUPFAM" id="SSF88713">
    <property type="entry name" value="Glycoside hydrolase/deacetylase"/>
    <property type="match status" value="1"/>
</dbReference>
<dbReference type="InterPro" id="IPR011330">
    <property type="entry name" value="Glyco_hydro/deAcase_b/a-brl"/>
</dbReference>
<dbReference type="Gene3D" id="3.10.350.10">
    <property type="entry name" value="LysM domain"/>
    <property type="match status" value="4"/>
</dbReference>
<feature type="domain" description="LysM" evidence="15">
    <location>
        <begin position="465"/>
        <end position="511"/>
    </location>
</feature>
<dbReference type="PROSITE" id="PS51677">
    <property type="entry name" value="NODB"/>
    <property type="match status" value="1"/>
</dbReference>
<keyword evidence="7" id="KW-0378">Hydrolase</keyword>
<dbReference type="PANTHER" id="PTHR46471">
    <property type="entry name" value="CHITIN DEACETYLASE"/>
    <property type="match status" value="1"/>
</dbReference>
<evidence type="ECO:0000256" key="11">
    <source>
        <dbReference type="ARBA" id="ARBA00023316"/>
    </source>
</evidence>
<evidence type="ECO:0000256" key="4">
    <source>
        <dbReference type="ARBA" id="ARBA00022622"/>
    </source>
</evidence>
<dbReference type="CDD" id="cd00118">
    <property type="entry name" value="LysM"/>
    <property type="match status" value="4"/>
</dbReference>
<accession>G4TAG2</accession>
<dbReference type="GO" id="GO:0046872">
    <property type="term" value="F:metal ion binding"/>
    <property type="evidence" value="ECO:0007669"/>
    <property type="project" value="UniProtKB-KW"/>
</dbReference>
<dbReference type="InterPro" id="IPR036779">
    <property type="entry name" value="LysM_dom_sf"/>
</dbReference>
<keyword evidence="10" id="KW-0449">Lipoprotein</keyword>
<keyword evidence="17" id="KW-1185">Reference proteome</keyword>
<dbReference type="STRING" id="1109443.G4TAG2"/>
<evidence type="ECO:0000256" key="6">
    <source>
        <dbReference type="ARBA" id="ARBA00022729"/>
    </source>
</evidence>
<dbReference type="PANTHER" id="PTHR46471:SF2">
    <property type="entry name" value="CHITIN DEACETYLASE-RELATED"/>
    <property type="match status" value="1"/>
</dbReference>
<name>G4TAG2_SERID</name>
<feature type="signal peptide" evidence="13">
    <location>
        <begin position="1"/>
        <end position="18"/>
    </location>
</feature>
<dbReference type="Gene3D" id="3.20.20.370">
    <property type="entry name" value="Glycoside hydrolase/deacetylase"/>
    <property type="match status" value="1"/>
</dbReference>
<dbReference type="AlphaFoldDB" id="G4TAG2"/>
<dbReference type="InParanoid" id="G4TAG2"/>
<dbReference type="Proteomes" id="UP000007148">
    <property type="component" value="Unassembled WGS sequence"/>
</dbReference>
<protein>
    <submittedName>
        <fullName evidence="16">Related to deacetylase</fullName>
    </submittedName>
</protein>
<keyword evidence="5" id="KW-0479">Metal-binding</keyword>
<keyword evidence="9" id="KW-0119">Carbohydrate metabolism</keyword>
<evidence type="ECO:0000259" key="15">
    <source>
        <dbReference type="PROSITE" id="PS51782"/>
    </source>
</evidence>
<dbReference type="InterPro" id="IPR002509">
    <property type="entry name" value="NODB_dom"/>
</dbReference>
<sequence>MFPASFVAFVAAALVVRAAPLEKKGLAQVISNCNHDFAYTWDDGPYTAHRDINSAFNRNNGKTTFFMNGDNWSCIYNEDNVQAIRQSFEQGHMLASHTWSHAHLTQLSDAQIDYEIQRLDEAFVKIVGVIPKFLRPPYGDIDERTASYIQQKHGKTIVLWSDDSGDSTGGSTQQSINFYNTFANENPKRPHMALSHETEPSGYNAMYSGTVDNLASHGVQLVTVAQCLDTDAYIYVGGYQQRDSSWYCGGSWTPSPGGGTCVQTYTSKVGDTCASIESQFGLPSGSILAANSFLNCNDIWVNTPICIPRGGTTTTRTSTTSPSTTRTSTSSTPAPTCVQTYTSKAGDTCASIEGQFGLQSGSILAANSFLNCQDIWVNTPICIPPGGSTTTRTTTTPTSTSTSGPAPTCVSTYTAVAGDTCAKIEYNYELPAGSIQAANPSWLNCADIWAYTPICIPPGGSGCTLKISTASTDRTCAAVASRYGTTAALIQAWNPSWLNCNDVWPNTPLCVRH</sequence>
<proteinExistence type="predicted"/>
<keyword evidence="4" id="KW-0336">GPI-anchor</keyword>
<evidence type="ECO:0000259" key="14">
    <source>
        <dbReference type="PROSITE" id="PS51677"/>
    </source>
</evidence>
<dbReference type="HOGENOM" id="CLU_024004_0_0_1"/>
<keyword evidence="4" id="KW-0325">Glycoprotein</keyword>
<dbReference type="EMBL" id="CAFZ01000030">
    <property type="protein sequence ID" value="CCA68305.1"/>
    <property type="molecule type" value="Genomic_DNA"/>
</dbReference>
<evidence type="ECO:0000256" key="13">
    <source>
        <dbReference type="SAM" id="SignalP"/>
    </source>
</evidence>
<feature type="domain" description="NodB homology" evidence="14">
    <location>
        <begin position="35"/>
        <end position="222"/>
    </location>
</feature>
<keyword evidence="6 13" id="KW-0732">Signal</keyword>
<evidence type="ECO:0000256" key="7">
    <source>
        <dbReference type="ARBA" id="ARBA00022801"/>
    </source>
</evidence>
<dbReference type="GO" id="GO:0071555">
    <property type="term" value="P:cell wall organization"/>
    <property type="evidence" value="ECO:0007669"/>
    <property type="project" value="UniProtKB-KW"/>
</dbReference>
<comment type="subcellular location">
    <subcellularLocation>
        <location evidence="2">Cell membrane</location>
        <topology evidence="2">Lipid-anchor</topology>
        <topology evidence="2">GPI-anchor</topology>
    </subcellularLocation>
</comment>
<dbReference type="SUPFAM" id="SSF54106">
    <property type="entry name" value="LysM domain"/>
    <property type="match status" value="3"/>
</dbReference>
<evidence type="ECO:0000256" key="12">
    <source>
        <dbReference type="SAM" id="MobiDB-lite"/>
    </source>
</evidence>
<evidence type="ECO:0000313" key="16">
    <source>
        <dbReference type="EMBL" id="CCA68305.1"/>
    </source>
</evidence>
<dbReference type="eggNOG" id="KOG2806">
    <property type="taxonomic scope" value="Eukaryota"/>
</dbReference>
<feature type="domain" description="LysM" evidence="15">
    <location>
        <begin position="263"/>
        <end position="307"/>
    </location>
</feature>
<comment type="cofactor">
    <cofactor evidence="1">
        <name>Co(2+)</name>
        <dbReference type="ChEBI" id="CHEBI:48828"/>
    </cofactor>
</comment>
<dbReference type="Pfam" id="PF01522">
    <property type="entry name" value="Polysacc_deac_1"/>
    <property type="match status" value="1"/>
</dbReference>
<evidence type="ECO:0000256" key="5">
    <source>
        <dbReference type="ARBA" id="ARBA00022723"/>
    </source>
</evidence>
<organism evidence="16 17">
    <name type="scientific">Serendipita indica (strain DSM 11827)</name>
    <name type="common">Root endophyte fungus</name>
    <name type="synonym">Piriformospora indica</name>
    <dbReference type="NCBI Taxonomy" id="1109443"/>
    <lineage>
        <taxon>Eukaryota</taxon>
        <taxon>Fungi</taxon>
        <taxon>Dikarya</taxon>
        <taxon>Basidiomycota</taxon>
        <taxon>Agaricomycotina</taxon>
        <taxon>Agaricomycetes</taxon>
        <taxon>Sebacinales</taxon>
        <taxon>Serendipitaceae</taxon>
        <taxon>Serendipita</taxon>
    </lineage>
</organism>
<dbReference type="GO" id="GO:0016810">
    <property type="term" value="F:hydrolase activity, acting on carbon-nitrogen (but not peptide) bonds"/>
    <property type="evidence" value="ECO:0007669"/>
    <property type="project" value="InterPro"/>
</dbReference>
<evidence type="ECO:0000313" key="17">
    <source>
        <dbReference type="Proteomes" id="UP000007148"/>
    </source>
</evidence>
<dbReference type="InterPro" id="IPR018392">
    <property type="entry name" value="LysM"/>
</dbReference>
<keyword evidence="11" id="KW-0961">Cell wall biogenesis/degradation</keyword>
<feature type="chain" id="PRO_5003468326" evidence="13">
    <location>
        <begin position="19"/>
        <end position="513"/>
    </location>
</feature>
<feature type="domain" description="LysM" evidence="15">
    <location>
        <begin position="411"/>
        <end position="456"/>
    </location>
</feature>
<evidence type="ECO:0000256" key="2">
    <source>
        <dbReference type="ARBA" id="ARBA00004609"/>
    </source>
</evidence>
<keyword evidence="3" id="KW-1003">Cell membrane</keyword>
<feature type="compositionally biased region" description="Low complexity" evidence="12">
    <location>
        <begin position="312"/>
        <end position="333"/>
    </location>
</feature>